<dbReference type="KEGG" id="mmob:F6R98_08815"/>
<dbReference type="SUPFAM" id="SSF52540">
    <property type="entry name" value="P-loop containing nucleoside triphosphate hydrolases"/>
    <property type="match status" value="1"/>
</dbReference>
<dbReference type="Proteomes" id="UP000325755">
    <property type="component" value="Chromosome"/>
</dbReference>
<evidence type="ECO:0000256" key="3">
    <source>
        <dbReference type="ARBA" id="ARBA00022692"/>
    </source>
</evidence>
<dbReference type="FunCoup" id="A0A5Q0BSG4">
    <property type="interactions" value="55"/>
</dbReference>
<evidence type="ECO:0000256" key="4">
    <source>
        <dbReference type="ARBA" id="ARBA00022741"/>
    </source>
</evidence>
<evidence type="ECO:0000313" key="11">
    <source>
        <dbReference type="EMBL" id="QFY45018.1"/>
    </source>
</evidence>
<proteinExistence type="predicted"/>
<feature type="domain" description="ABC transmembrane type-1" evidence="10">
    <location>
        <begin position="45"/>
        <end position="325"/>
    </location>
</feature>
<dbReference type="SUPFAM" id="SSF90123">
    <property type="entry name" value="ABC transporter transmembrane region"/>
    <property type="match status" value="1"/>
</dbReference>
<feature type="transmembrane region" description="Helical" evidence="8">
    <location>
        <begin position="290"/>
        <end position="310"/>
    </location>
</feature>
<feature type="transmembrane region" description="Helical" evidence="8">
    <location>
        <begin position="44"/>
        <end position="65"/>
    </location>
</feature>
<evidence type="ECO:0000259" key="9">
    <source>
        <dbReference type="PROSITE" id="PS50893"/>
    </source>
</evidence>
<dbReference type="PANTHER" id="PTHR43394">
    <property type="entry name" value="ATP-DEPENDENT PERMEASE MDL1, MITOCHONDRIAL"/>
    <property type="match status" value="1"/>
</dbReference>
<feature type="transmembrane region" description="Helical" evidence="8">
    <location>
        <begin position="159"/>
        <end position="178"/>
    </location>
</feature>
<keyword evidence="7 8" id="KW-0472">Membrane</keyword>
<dbReference type="GO" id="GO:0016887">
    <property type="term" value="F:ATP hydrolysis activity"/>
    <property type="evidence" value="ECO:0007669"/>
    <property type="project" value="InterPro"/>
</dbReference>
<dbReference type="GO" id="GO:0015421">
    <property type="term" value="F:ABC-type oligopeptide transporter activity"/>
    <property type="evidence" value="ECO:0007669"/>
    <property type="project" value="TreeGrafter"/>
</dbReference>
<dbReference type="FunFam" id="3.40.50.300:FF:000287">
    <property type="entry name" value="Multidrug ABC transporter ATP-binding protein"/>
    <property type="match status" value="1"/>
</dbReference>
<evidence type="ECO:0000256" key="7">
    <source>
        <dbReference type="ARBA" id="ARBA00023136"/>
    </source>
</evidence>
<dbReference type="Pfam" id="PF00664">
    <property type="entry name" value="ABC_membrane"/>
    <property type="match status" value="1"/>
</dbReference>
<dbReference type="OrthoDB" id="9806127at2"/>
<dbReference type="SMART" id="SM00382">
    <property type="entry name" value="AAA"/>
    <property type="match status" value="1"/>
</dbReference>
<comment type="subcellular location">
    <subcellularLocation>
        <location evidence="1">Cell membrane</location>
        <topology evidence="1">Multi-pass membrane protein</topology>
    </subcellularLocation>
</comment>
<dbReference type="InterPro" id="IPR003593">
    <property type="entry name" value="AAA+_ATPase"/>
</dbReference>
<dbReference type="GO" id="GO:0005524">
    <property type="term" value="F:ATP binding"/>
    <property type="evidence" value="ECO:0007669"/>
    <property type="project" value="UniProtKB-KW"/>
</dbReference>
<dbReference type="InterPro" id="IPR036640">
    <property type="entry name" value="ABC1_TM_sf"/>
</dbReference>
<evidence type="ECO:0000313" key="12">
    <source>
        <dbReference type="Proteomes" id="UP000325755"/>
    </source>
</evidence>
<keyword evidence="2" id="KW-0813">Transport</keyword>
<dbReference type="InterPro" id="IPR039421">
    <property type="entry name" value="Type_1_exporter"/>
</dbReference>
<dbReference type="InterPro" id="IPR003439">
    <property type="entry name" value="ABC_transporter-like_ATP-bd"/>
</dbReference>
<accession>A0A5Q0BSG4</accession>
<keyword evidence="3 8" id="KW-0812">Transmembrane</keyword>
<organism evidence="11 12">
    <name type="scientific">Candidatus Methylospira mobilis</name>
    <dbReference type="NCBI Taxonomy" id="1808979"/>
    <lineage>
        <taxon>Bacteria</taxon>
        <taxon>Pseudomonadati</taxon>
        <taxon>Pseudomonadota</taxon>
        <taxon>Gammaproteobacteria</taxon>
        <taxon>Methylococcales</taxon>
        <taxon>Methylococcaceae</taxon>
        <taxon>Candidatus Methylospira</taxon>
    </lineage>
</organism>
<dbReference type="InterPro" id="IPR011527">
    <property type="entry name" value="ABC1_TM_dom"/>
</dbReference>
<keyword evidence="4" id="KW-0547">Nucleotide-binding</keyword>
<feature type="transmembrane region" description="Helical" evidence="8">
    <location>
        <begin position="184"/>
        <end position="203"/>
    </location>
</feature>
<dbReference type="EMBL" id="CP044205">
    <property type="protein sequence ID" value="QFY45018.1"/>
    <property type="molecule type" value="Genomic_DNA"/>
</dbReference>
<dbReference type="Gene3D" id="3.40.50.300">
    <property type="entry name" value="P-loop containing nucleotide triphosphate hydrolases"/>
    <property type="match status" value="1"/>
</dbReference>
<dbReference type="AlphaFoldDB" id="A0A5Q0BSG4"/>
<protein>
    <submittedName>
        <fullName evidence="11">ABC transporter ATP-binding protein</fullName>
    </submittedName>
</protein>
<dbReference type="CDD" id="cd03254">
    <property type="entry name" value="ABCC_Glucan_exporter_like"/>
    <property type="match status" value="1"/>
</dbReference>
<evidence type="ECO:0000256" key="8">
    <source>
        <dbReference type="SAM" id="Phobius"/>
    </source>
</evidence>
<dbReference type="PROSITE" id="PS50893">
    <property type="entry name" value="ABC_TRANSPORTER_2"/>
    <property type="match status" value="1"/>
</dbReference>
<sequence>MRYGAGRGHREAGAHDFGDDALTRFDRGVVRRLFGFVRPYRRTLAGALLAVALATSVQVCIPLTVRYAVDSAVGRSAFPLNTVLAGFGVLIALNGILAYLQESISAHLAQRVIFDLRRAMFAHLQDVSLSFHDQTQVGRLMARLQGDVNALQEFMENSVSAIGDLFLLIGIIAVLLWMDVRLGLLTLTVLPILAVVRALWIPWARPKFRRAREASSSANAALAENINGIRTVQENRREAVNFKRYRKRARENLDAQIDSSRASQIMVPAVDMLTGLAMGIVVVVGGDKVLSGTLGVGVMVAYIFYVQRFFDPIRTLSMQYTTMQSAMAAGHRIFEVLDVPVAIRDQPGAIALKDQEPSIEFRNVTFGYRPGQPVLHDVSLWVEPYRTVALVGPTGSGKTSITALTHRFYDVWQGAVLVGGVDVRDATQDSLGQSISMVLQEPFLFSGTILENIRYGVPGASHEDVFAAARAVSAHGFIERLPDGYDTLLGQRGGNLSIGQRQLLSFARALLADPKILILDEATANIDSFTERDIQQALKRLLKGRTSLVIAHRLATIREADLIVVLDRGRVVEQGNHAQLLAKNGLYARLHAGSRASFDDWTGRRCLNQLEW</sequence>
<dbReference type="Pfam" id="PF00005">
    <property type="entry name" value="ABC_tran"/>
    <property type="match status" value="1"/>
</dbReference>
<dbReference type="Gene3D" id="1.20.1560.10">
    <property type="entry name" value="ABC transporter type 1, transmembrane domain"/>
    <property type="match status" value="1"/>
</dbReference>
<dbReference type="InterPro" id="IPR027417">
    <property type="entry name" value="P-loop_NTPase"/>
</dbReference>
<dbReference type="GO" id="GO:0005886">
    <property type="term" value="C:plasma membrane"/>
    <property type="evidence" value="ECO:0007669"/>
    <property type="project" value="UniProtKB-SubCell"/>
</dbReference>
<gene>
    <name evidence="11" type="ORF">F6R98_08815</name>
</gene>
<reference evidence="11 12" key="1">
    <citation type="submission" date="2019-09" db="EMBL/GenBank/DDBJ databases">
        <title>Ecophysiology of the spiral-shaped methanotroph Methylospira mobilis as revealed by the complete genome sequence.</title>
        <authorList>
            <person name="Oshkin I.Y."/>
            <person name="Dedysh S.N."/>
            <person name="Miroshnikov K."/>
            <person name="Danilova O.V."/>
            <person name="Hakobyan A."/>
            <person name="Liesack W."/>
        </authorList>
    </citation>
    <scope>NUCLEOTIDE SEQUENCE [LARGE SCALE GENOMIC DNA]</scope>
    <source>
        <strain evidence="11 12">Shm1</strain>
    </source>
</reference>
<evidence type="ECO:0000256" key="1">
    <source>
        <dbReference type="ARBA" id="ARBA00004651"/>
    </source>
</evidence>
<evidence type="ECO:0000256" key="6">
    <source>
        <dbReference type="ARBA" id="ARBA00022989"/>
    </source>
</evidence>
<dbReference type="PROSITE" id="PS50929">
    <property type="entry name" value="ABC_TM1F"/>
    <property type="match status" value="1"/>
</dbReference>
<keyword evidence="5 11" id="KW-0067">ATP-binding</keyword>
<name>A0A5Q0BSG4_9GAMM</name>
<keyword evidence="6 8" id="KW-1133">Transmembrane helix</keyword>
<evidence type="ECO:0000256" key="2">
    <source>
        <dbReference type="ARBA" id="ARBA00022448"/>
    </source>
</evidence>
<feature type="transmembrane region" description="Helical" evidence="8">
    <location>
        <begin position="265"/>
        <end position="284"/>
    </location>
</feature>
<dbReference type="CDD" id="cd18545">
    <property type="entry name" value="ABC_6TM_YknV_like"/>
    <property type="match status" value="1"/>
</dbReference>
<evidence type="ECO:0000259" key="10">
    <source>
        <dbReference type="PROSITE" id="PS50929"/>
    </source>
</evidence>
<feature type="transmembrane region" description="Helical" evidence="8">
    <location>
        <begin position="77"/>
        <end position="100"/>
    </location>
</feature>
<evidence type="ECO:0000256" key="5">
    <source>
        <dbReference type="ARBA" id="ARBA00022840"/>
    </source>
</evidence>
<dbReference type="InParanoid" id="A0A5Q0BSG4"/>
<dbReference type="PANTHER" id="PTHR43394:SF1">
    <property type="entry name" value="ATP-BINDING CASSETTE SUB-FAMILY B MEMBER 10, MITOCHONDRIAL"/>
    <property type="match status" value="1"/>
</dbReference>
<keyword evidence="12" id="KW-1185">Reference proteome</keyword>
<feature type="domain" description="ABC transporter" evidence="9">
    <location>
        <begin position="359"/>
        <end position="593"/>
    </location>
</feature>